<organism evidence="1 2">
    <name type="scientific">Stylosanthes scabra</name>
    <dbReference type="NCBI Taxonomy" id="79078"/>
    <lineage>
        <taxon>Eukaryota</taxon>
        <taxon>Viridiplantae</taxon>
        <taxon>Streptophyta</taxon>
        <taxon>Embryophyta</taxon>
        <taxon>Tracheophyta</taxon>
        <taxon>Spermatophyta</taxon>
        <taxon>Magnoliopsida</taxon>
        <taxon>eudicotyledons</taxon>
        <taxon>Gunneridae</taxon>
        <taxon>Pentapetalae</taxon>
        <taxon>rosids</taxon>
        <taxon>fabids</taxon>
        <taxon>Fabales</taxon>
        <taxon>Fabaceae</taxon>
        <taxon>Papilionoideae</taxon>
        <taxon>50 kb inversion clade</taxon>
        <taxon>dalbergioids sensu lato</taxon>
        <taxon>Dalbergieae</taxon>
        <taxon>Pterocarpus clade</taxon>
        <taxon>Stylosanthes</taxon>
    </lineage>
</organism>
<reference evidence="1 2" key="1">
    <citation type="journal article" date="2023" name="Plants (Basel)">
        <title>Bridging the Gap: Combining Genomics and Transcriptomics Approaches to Understand Stylosanthes scabra, an Orphan Legume from the Brazilian Caatinga.</title>
        <authorList>
            <person name="Ferreira-Neto J.R.C."/>
            <person name="da Silva M.D."/>
            <person name="Binneck E."/>
            <person name="de Melo N.F."/>
            <person name="da Silva R.H."/>
            <person name="de Melo A.L.T.M."/>
            <person name="Pandolfi V."/>
            <person name="Bustamante F.O."/>
            <person name="Brasileiro-Vidal A.C."/>
            <person name="Benko-Iseppon A.M."/>
        </authorList>
    </citation>
    <scope>NUCLEOTIDE SEQUENCE [LARGE SCALE GENOMIC DNA]</scope>
    <source>
        <tissue evidence="1">Leaves</tissue>
    </source>
</reference>
<accession>A0ABU6VNY2</accession>
<dbReference type="EMBL" id="JASCZI010152039">
    <property type="protein sequence ID" value="MED6175234.1"/>
    <property type="molecule type" value="Genomic_DNA"/>
</dbReference>
<name>A0ABU6VNY2_9FABA</name>
<evidence type="ECO:0000313" key="2">
    <source>
        <dbReference type="Proteomes" id="UP001341840"/>
    </source>
</evidence>
<keyword evidence="2" id="KW-1185">Reference proteome</keyword>
<comment type="caution">
    <text evidence="1">The sequence shown here is derived from an EMBL/GenBank/DDBJ whole genome shotgun (WGS) entry which is preliminary data.</text>
</comment>
<evidence type="ECO:0000313" key="1">
    <source>
        <dbReference type="EMBL" id="MED6175234.1"/>
    </source>
</evidence>
<dbReference type="InterPro" id="IPR004252">
    <property type="entry name" value="Probable_transposase_24"/>
</dbReference>
<protein>
    <submittedName>
        <fullName evidence="1">Uncharacterized protein</fullName>
    </submittedName>
</protein>
<dbReference type="Proteomes" id="UP001341840">
    <property type="component" value="Unassembled WGS sequence"/>
</dbReference>
<dbReference type="Pfam" id="PF03004">
    <property type="entry name" value="Transposase_24"/>
    <property type="match status" value="1"/>
</dbReference>
<gene>
    <name evidence="1" type="ORF">PIB30_076524</name>
</gene>
<sequence>MNRLWHDYYDPMKTLEQNVDVRLGGIDDDHWKKFLRYRLRPDTKEKCRKNTVNRSKQLYIYTGGSKSMARRRDEESRQ</sequence>
<proteinExistence type="predicted"/>